<evidence type="ECO:0000256" key="6">
    <source>
        <dbReference type="ARBA" id="ARBA00022989"/>
    </source>
</evidence>
<feature type="transmembrane region" description="Helical" evidence="9">
    <location>
        <begin position="20"/>
        <end position="38"/>
    </location>
</feature>
<dbReference type="GO" id="GO:0032217">
    <property type="term" value="F:riboflavin transmembrane transporter activity"/>
    <property type="evidence" value="ECO:0007669"/>
    <property type="project" value="UniProtKB-UniRule"/>
</dbReference>
<keyword evidence="11" id="KW-1185">Reference proteome</keyword>
<dbReference type="InterPro" id="IPR025720">
    <property type="entry name" value="RibU"/>
</dbReference>
<evidence type="ECO:0000256" key="1">
    <source>
        <dbReference type="ARBA" id="ARBA00004651"/>
    </source>
</evidence>
<feature type="transmembrane region" description="Helical" evidence="9">
    <location>
        <begin position="170"/>
        <end position="194"/>
    </location>
</feature>
<dbReference type="EMBL" id="FQZL01000006">
    <property type="protein sequence ID" value="SHI67006.1"/>
    <property type="molecule type" value="Genomic_DNA"/>
</dbReference>
<sequence length="203" mass="21786">MSQKTNTLKRGYVKELTKISVLAAVAAVLMLIEFPLFFAPEFYKLDLSEVAVLIGGFALGPIPAVIIEFIKVLLNLALNGTVTGGVGEAANFIIGCSFVLPASIIYCRNKSMKSAIVGMVAGILMMAVVGALANYFVLLPVYAKVFGMPIQVFIDMGNALNSSIVDLKSFILFAVVPFNIVKGIIVSAVTILIYKRISPVLHR</sequence>
<dbReference type="OrthoDB" id="9809216at2"/>
<feature type="transmembrane region" description="Helical" evidence="9">
    <location>
        <begin position="90"/>
        <end position="107"/>
    </location>
</feature>
<dbReference type="PANTHER" id="PTHR38438">
    <property type="entry name" value="RIBOFLAVIN TRANSPORTER RIBU"/>
    <property type="match status" value="1"/>
</dbReference>
<comment type="similarity">
    <text evidence="2 8">Belongs to the prokaryotic riboflavin transporter (P-RFT) (TC 2.A.87) family.</text>
</comment>
<dbReference type="InterPro" id="IPR024529">
    <property type="entry name" value="ECF_trnsprt_substrate-spec"/>
</dbReference>
<comment type="subcellular location">
    <subcellularLocation>
        <location evidence="1">Cell membrane</location>
        <topology evidence="1">Multi-pass membrane protein</topology>
    </subcellularLocation>
</comment>
<accession>A0A1M6D185</accession>
<dbReference type="Gene3D" id="1.10.1760.20">
    <property type="match status" value="1"/>
</dbReference>
<dbReference type="Pfam" id="PF12822">
    <property type="entry name" value="ECF_trnsprt"/>
    <property type="match status" value="1"/>
</dbReference>
<dbReference type="PANTHER" id="PTHR38438:SF1">
    <property type="entry name" value="RIBOFLAVIN TRANSPORTER RIBU"/>
    <property type="match status" value="1"/>
</dbReference>
<keyword evidence="5 9" id="KW-0812">Transmembrane</keyword>
<feature type="transmembrane region" description="Helical" evidence="9">
    <location>
        <begin position="114"/>
        <end position="138"/>
    </location>
</feature>
<evidence type="ECO:0000256" key="2">
    <source>
        <dbReference type="ARBA" id="ARBA00005540"/>
    </source>
</evidence>
<dbReference type="PIRSF" id="PIRSF037778">
    <property type="entry name" value="UCP037778_transp_RibU"/>
    <property type="match status" value="1"/>
</dbReference>
<keyword evidence="3 8" id="KW-0813">Transport</keyword>
<dbReference type="GO" id="GO:0005886">
    <property type="term" value="C:plasma membrane"/>
    <property type="evidence" value="ECO:0007669"/>
    <property type="project" value="UniProtKB-SubCell"/>
</dbReference>
<organism evidence="10 11">
    <name type="scientific">Dethiosulfatibacter aminovorans DSM 17477</name>
    <dbReference type="NCBI Taxonomy" id="1121476"/>
    <lineage>
        <taxon>Bacteria</taxon>
        <taxon>Bacillati</taxon>
        <taxon>Bacillota</taxon>
        <taxon>Tissierellia</taxon>
        <taxon>Dethiosulfatibacter</taxon>
    </lineage>
</organism>
<feature type="transmembrane region" description="Helical" evidence="9">
    <location>
        <begin position="50"/>
        <end position="70"/>
    </location>
</feature>
<proteinExistence type="inferred from homology"/>
<evidence type="ECO:0000256" key="8">
    <source>
        <dbReference type="PIRNR" id="PIRNR037778"/>
    </source>
</evidence>
<keyword evidence="7 8" id="KW-0472">Membrane</keyword>
<evidence type="ECO:0000256" key="4">
    <source>
        <dbReference type="ARBA" id="ARBA00022475"/>
    </source>
</evidence>
<dbReference type="Proteomes" id="UP000184052">
    <property type="component" value="Unassembled WGS sequence"/>
</dbReference>
<dbReference type="AlphaFoldDB" id="A0A1M6D185"/>
<keyword evidence="4 8" id="KW-1003">Cell membrane</keyword>
<evidence type="ECO:0000256" key="9">
    <source>
        <dbReference type="SAM" id="Phobius"/>
    </source>
</evidence>
<reference evidence="10 11" key="1">
    <citation type="submission" date="2016-11" db="EMBL/GenBank/DDBJ databases">
        <authorList>
            <person name="Jaros S."/>
            <person name="Januszkiewicz K."/>
            <person name="Wedrychowicz H."/>
        </authorList>
    </citation>
    <scope>NUCLEOTIDE SEQUENCE [LARGE SCALE GENOMIC DNA]</scope>
    <source>
        <strain evidence="10 11">DSM 17477</strain>
    </source>
</reference>
<gene>
    <name evidence="10" type="ORF">SAMN02745751_00748</name>
</gene>
<evidence type="ECO:0000313" key="11">
    <source>
        <dbReference type="Proteomes" id="UP000184052"/>
    </source>
</evidence>
<name>A0A1M6D185_9FIRM</name>
<evidence type="ECO:0000256" key="3">
    <source>
        <dbReference type="ARBA" id="ARBA00022448"/>
    </source>
</evidence>
<evidence type="ECO:0000256" key="5">
    <source>
        <dbReference type="ARBA" id="ARBA00022692"/>
    </source>
</evidence>
<comment type="function">
    <text evidence="8">Probably a riboflavin-binding protein that interacts with the energy-coupling factor (ECF) ABC-transporter complex.</text>
</comment>
<dbReference type="RefSeq" id="WP_073047375.1">
    <property type="nucleotide sequence ID" value="NZ_FQZL01000006.1"/>
</dbReference>
<protein>
    <recommendedName>
        <fullName evidence="8">Riboflavin transporter</fullName>
    </recommendedName>
</protein>
<evidence type="ECO:0000256" key="7">
    <source>
        <dbReference type="ARBA" id="ARBA00023136"/>
    </source>
</evidence>
<evidence type="ECO:0000313" key="10">
    <source>
        <dbReference type="EMBL" id="SHI67006.1"/>
    </source>
</evidence>
<keyword evidence="6 9" id="KW-1133">Transmembrane helix</keyword>
<dbReference type="STRING" id="1121476.SAMN02745751_00748"/>